<dbReference type="Pfam" id="PF00665">
    <property type="entry name" value="rve"/>
    <property type="match status" value="1"/>
</dbReference>
<organism evidence="2 3">
    <name type="scientific">Pseudoloma neurophilia</name>
    <dbReference type="NCBI Taxonomy" id="146866"/>
    <lineage>
        <taxon>Eukaryota</taxon>
        <taxon>Fungi</taxon>
        <taxon>Fungi incertae sedis</taxon>
        <taxon>Microsporidia</taxon>
        <taxon>Pseudoloma</taxon>
    </lineage>
</organism>
<dbReference type="SUPFAM" id="SSF53098">
    <property type="entry name" value="Ribonuclease H-like"/>
    <property type="match status" value="1"/>
</dbReference>
<gene>
    <name evidence="2" type="ORF">M153_88690001023</name>
</gene>
<dbReference type="InterPro" id="IPR050951">
    <property type="entry name" value="Retrovirus_Pol_polyprotein"/>
</dbReference>
<dbReference type="InterPro" id="IPR012337">
    <property type="entry name" value="RNaseH-like_sf"/>
</dbReference>
<dbReference type="InterPro" id="IPR036397">
    <property type="entry name" value="RNaseH_sf"/>
</dbReference>
<feature type="domain" description="Integrase catalytic" evidence="1">
    <location>
        <begin position="1"/>
        <end position="179"/>
    </location>
</feature>
<dbReference type="EMBL" id="LGUB01001074">
    <property type="protein sequence ID" value="KRH92258.1"/>
    <property type="molecule type" value="Genomic_DNA"/>
</dbReference>
<evidence type="ECO:0000259" key="1">
    <source>
        <dbReference type="PROSITE" id="PS50994"/>
    </source>
</evidence>
<comment type="caution">
    <text evidence="2">The sequence shown here is derived from an EMBL/GenBank/DDBJ whole genome shotgun (WGS) entry which is preliminary data.</text>
</comment>
<dbReference type="GO" id="GO:0005634">
    <property type="term" value="C:nucleus"/>
    <property type="evidence" value="ECO:0007669"/>
    <property type="project" value="UniProtKB-ARBA"/>
</dbReference>
<dbReference type="PROSITE" id="PS50994">
    <property type="entry name" value="INTEGRASE"/>
    <property type="match status" value="1"/>
</dbReference>
<reference evidence="2 3" key="1">
    <citation type="submission" date="2015-07" db="EMBL/GenBank/DDBJ databases">
        <title>The genome of Pseudoloma neurophilia, a relevant intracellular parasite of the zebrafish.</title>
        <authorList>
            <person name="Ndikumana S."/>
            <person name="Pelin A."/>
            <person name="Sanders J."/>
            <person name="Corradi N."/>
        </authorList>
    </citation>
    <scope>NUCLEOTIDE SEQUENCE [LARGE SCALE GENOMIC DNA]</scope>
    <source>
        <strain evidence="2 3">MK1</strain>
    </source>
</reference>
<dbReference type="VEuPathDB" id="MicrosporidiaDB:M153_88690001023"/>
<protein>
    <submittedName>
        <fullName evidence="2">Transposable element</fullName>
    </submittedName>
</protein>
<proteinExistence type="predicted"/>
<dbReference type="Proteomes" id="UP000051530">
    <property type="component" value="Unassembled WGS sequence"/>
</dbReference>
<evidence type="ECO:0000313" key="3">
    <source>
        <dbReference type="Proteomes" id="UP000051530"/>
    </source>
</evidence>
<sequence>ICSDIYGPFKATEYMHNFQSEKLYIITFTDRASRFTQISFTEQINSEEIAKIFENEWLRKHPKPQSILTDNGTCYLGPEFQNLLKKYQIRHKTTSVYNPTGNGIAERQNQTLSAILRIYKGWDLKLAKEIIEKRFNELYQTTINDIPLQAYKKDKIIVKQKICSKTEKRTPHKYKEEEEILIKNFKRTSKTDPLYIGPYVIKEVSPDNQRVRLSDETTYVWHNLKNIKPYRRPL</sequence>
<dbReference type="GO" id="GO:0015074">
    <property type="term" value="P:DNA integration"/>
    <property type="evidence" value="ECO:0007669"/>
    <property type="project" value="InterPro"/>
</dbReference>
<name>A0A0R0LRZ7_9MICR</name>
<dbReference type="Gene3D" id="3.30.420.10">
    <property type="entry name" value="Ribonuclease H-like superfamily/Ribonuclease H"/>
    <property type="match status" value="1"/>
</dbReference>
<dbReference type="OrthoDB" id="2186513at2759"/>
<dbReference type="PANTHER" id="PTHR37984">
    <property type="entry name" value="PROTEIN CBG26694"/>
    <property type="match status" value="1"/>
</dbReference>
<keyword evidence="3" id="KW-1185">Reference proteome</keyword>
<dbReference type="InterPro" id="IPR001584">
    <property type="entry name" value="Integrase_cat-core"/>
</dbReference>
<evidence type="ECO:0000313" key="2">
    <source>
        <dbReference type="EMBL" id="KRH92258.1"/>
    </source>
</evidence>
<feature type="non-terminal residue" evidence="2">
    <location>
        <position position="1"/>
    </location>
</feature>
<dbReference type="PANTHER" id="PTHR37984:SF5">
    <property type="entry name" value="PROTEIN NYNRIN-LIKE"/>
    <property type="match status" value="1"/>
</dbReference>
<accession>A0A0R0LRZ7</accession>
<dbReference type="AlphaFoldDB" id="A0A0R0LRZ7"/>
<dbReference type="GO" id="GO:0003676">
    <property type="term" value="F:nucleic acid binding"/>
    <property type="evidence" value="ECO:0007669"/>
    <property type="project" value="InterPro"/>
</dbReference>